<organism evidence="2 3">
    <name type="scientific">Candidatus Agrococcus pullicola</name>
    <dbReference type="NCBI Taxonomy" id="2838429"/>
    <lineage>
        <taxon>Bacteria</taxon>
        <taxon>Bacillati</taxon>
        <taxon>Actinomycetota</taxon>
        <taxon>Actinomycetes</taxon>
        <taxon>Micrococcales</taxon>
        <taxon>Microbacteriaceae</taxon>
        <taxon>Agrococcus</taxon>
    </lineage>
</organism>
<feature type="domain" description="ChsH2 C-terminal OB-fold" evidence="1">
    <location>
        <begin position="70"/>
        <end position="131"/>
    </location>
</feature>
<evidence type="ECO:0000259" key="1">
    <source>
        <dbReference type="Pfam" id="PF01796"/>
    </source>
</evidence>
<dbReference type="InterPro" id="IPR052513">
    <property type="entry name" value="Thioester_dehydratase-like"/>
</dbReference>
<gene>
    <name evidence="2" type="ORF">H9830_01370</name>
</gene>
<reference evidence="2" key="1">
    <citation type="journal article" date="2021" name="PeerJ">
        <title>Extensive microbial diversity within the chicken gut microbiome revealed by metagenomics and culture.</title>
        <authorList>
            <person name="Gilroy R."/>
            <person name="Ravi A."/>
            <person name="Getino M."/>
            <person name="Pursley I."/>
            <person name="Horton D.L."/>
            <person name="Alikhan N.F."/>
            <person name="Baker D."/>
            <person name="Gharbi K."/>
            <person name="Hall N."/>
            <person name="Watson M."/>
            <person name="Adriaenssens E.M."/>
            <person name="Foster-Nyarko E."/>
            <person name="Jarju S."/>
            <person name="Secka A."/>
            <person name="Antonio M."/>
            <person name="Oren A."/>
            <person name="Chaudhuri R.R."/>
            <person name="La Ragione R."/>
            <person name="Hildebrand F."/>
            <person name="Pallen M.J."/>
        </authorList>
    </citation>
    <scope>NUCLEOTIDE SEQUENCE</scope>
    <source>
        <strain evidence="2">ChiGjej1B1-98</strain>
    </source>
</reference>
<dbReference type="PANTHER" id="PTHR34075:SF5">
    <property type="entry name" value="BLR3430 PROTEIN"/>
    <property type="match status" value="1"/>
</dbReference>
<name>A0A9D2C8L4_9MICO</name>
<dbReference type="SUPFAM" id="SSF50249">
    <property type="entry name" value="Nucleic acid-binding proteins"/>
    <property type="match status" value="1"/>
</dbReference>
<dbReference type="AlphaFoldDB" id="A0A9D2C8L4"/>
<evidence type="ECO:0000313" key="3">
    <source>
        <dbReference type="Proteomes" id="UP000824005"/>
    </source>
</evidence>
<dbReference type="Gene3D" id="6.10.30.10">
    <property type="match status" value="1"/>
</dbReference>
<dbReference type="InterPro" id="IPR012340">
    <property type="entry name" value="NA-bd_OB-fold"/>
</dbReference>
<comment type="caution">
    <text evidence="2">The sequence shown here is derived from an EMBL/GenBank/DDBJ whole genome shotgun (WGS) entry which is preliminary data.</text>
</comment>
<reference evidence="2" key="2">
    <citation type="submission" date="2021-04" db="EMBL/GenBank/DDBJ databases">
        <authorList>
            <person name="Gilroy R."/>
        </authorList>
    </citation>
    <scope>NUCLEOTIDE SEQUENCE</scope>
    <source>
        <strain evidence="2">ChiGjej1B1-98</strain>
    </source>
</reference>
<dbReference type="InterPro" id="IPR002878">
    <property type="entry name" value="ChsH2_C"/>
</dbReference>
<proteinExistence type="predicted"/>
<dbReference type="PANTHER" id="PTHR34075">
    <property type="entry name" value="BLR3430 PROTEIN"/>
    <property type="match status" value="1"/>
</dbReference>
<evidence type="ECO:0000313" key="2">
    <source>
        <dbReference type="EMBL" id="HIY64909.1"/>
    </source>
</evidence>
<protein>
    <submittedName>
        <fullName evidence="2">OB-fold domain-containing protein</fullName>
    </submittedName>
</protein>
<dbReference type="Proteomes" id="UP000824005">
    <property type="component" value="Unassembled WGS sequence"/>
</dbReference>
<sequence>MSDDSQQKKALAGDIAGQVVIEPQTRKYERIADLFSEGKLDCSECTACGAGFYPPVDVCRTCNSSAVEPVRVEAKGNLYSYTTVAVSPTFEAPYTLGYVDLAVQFTGGLRVLGIVELTPEALACDVPVRAAVSESSPVGWSFVKGTKS</sequence>
<dbReference type="Pfam" id="PF01796">
    <property type="entry name" value="OB_ChsH2_C"/>
    <property type="match status" value="1"/>
</dbReference>
<accession>A0A9D2C8L4</accession>
<dbReference type="EMBL" id="DXDC01000036">
    <property type="protein sequence ID" value="HIY64909.1"/>
    <property type="molecule type" value="Genomic_DNA"/>
</dbReference>